<feature type="transmembrane region" description="Helical" evidence="7">
    <location>
        <begin position="449"/>
        <end position="473"/>
    </location>
</feature>
<sequence length="782" mass="87134">MLFKNVLKTLGKKWLQLIAIGIIIILSSMIFTMMFYGVSGIEGPTEDYLDDYRQEDFSVDMVQVISPDEDLPAGISELAAEGIYTLSGIKEESPELFDELLDTRAAAIQDAFPRAELELRPTKTAEETIAGELRKTLVLKDAGAINQTYVEEGRMPELDDEIGIARIYAEKNGLQLGDRLTVQGKDYTITGFVLFPDYTLLMFENMLNIDPGLQTTVLMTDSAYESFSAQETFRYAGAVEGGDTIDTTFDRENLPFVTQVLDTANNMRSGGIYLELSSSKTTALGLSIFIAAIAVIIVSIMIYNILQAERGQIGILKALGYSRRQIASPYLLSIMVMAFIMLAAGYVFGLFLAEPLRDLYLEFYLLPSVEISQQLIVFAIAIVVPFAFFTAVSGLIISKILSDGPLVLLHPPQNSSVNRLTRLVGRLLKNANAQTKFKYLQAVKSTGSFLIFFTGIMFSTILIIFALMMSGMVDRLTVDVYEQSDFQYQAFINPEDEPTELRDEDDIFLQYPYAQLGGEAVTLHGIETDNRLYHLFDASGIELTSLLDEGAVITRSLSIKQNISAGDRISVQLIQDDIELTVQAVADEYASDTIYVDIEKLSLLLTDGERADLYTGIYALEEPDDEAYAAVISKQSMIDTAQSIDGFISLVTTIMIVGAGVISGSILFVLTSFTVEKNYYTISLLKVMGYSRREVNSMVLNSYFVYAVLSYLVSLPIAILSMDVMMTFFAEEYGVIIPLDFQLSYVIWSFLMIIIFFFASTWISRRKIAKVPLQEVLKTYQE</sequence>
<evidence type="ECO:0000313" key="9">
    <source>
        <dbReference type="EMBL" id="SES28561.1"/>
    </source>
</evidence>
<proteinExistence type="inferred from homology"/>
<protein>
    <submittedName>
        <fullName evidence="9">Putative ABC transport system permease protein</fullName>
    </submittedName>
</protein>
<feature type="domain" description="ABC3 transporter permease C-terminal" evidence="8">
    <location>
        <begin position="654"/>
        <end position="772"/>
    </location>
</feature>
<dbReference type="GO" id="GO:0005886">
    <property type="term" value="C:plasma membrane"/>
    <property type="evidence" value="ECO:0007669"/>
    <property type="project" value="UniProtKB-SubCell"/>
</dbReference>
<feature type="transmembrane region" description="Helical" evidence="7">
    <location>
        <begin position="373"/>
        <end position="397"/>
    </location>
</feature>
<comment type="subcellular location">
    <subcellularLocation>
        <location evidence="1">Cell membrane</location>
        <topology evidence="1">Multi-pass membrane protein</topology>
    </subcellularLocation>
</comment>
<dbReference type="OrthoDB" id="2934570at2"/>
<feature type="transmembrane region" description="Helical" evidence="7">
    <location>
        <begin position="647"/>
        <end position="670"/>
    </location>
</feature>
<dbReference type="PANTHER" id="PTHR30572">
    <property type="entry name" value="MEMBRANE COMPONENT OF TRANSPORTER-RELATED"/>
    <property type="match status" value="1"/>
</dbReference>
<dbReference type="AlphaFoldDB" id="A0A1H9W482"/>
<feature type="transmembrane region" description="Helical" evidence="7">
    <location>
        <begin position="14"/>
        <end position="36"/>
    </location>
</feature>
<feature type="transmembrane region" description="Helical" evidence="7">
    <location>
        <begin position="703"/>
        <end position="722"/>
    </location>
</feature>
<dbReference type="PANTHER" id="PTHR30572:SF4">
    <property type="entry name" value="ABC TRANSPORTER PERMEASE YTRF"/>
    <property type="match status" value="1"/>
</dbReference>
<evidence type="ECO:0000256" key="1">
    <source>
        <dbReference type="ARBA" id="ARBA00004651"/>
    </source>
</evidence>
<evidence type="ECO:0000256" key="6">
    <source>
        <dbReference type="ARBA" id="ARBA00038076"/>
    </source>
</evidence>
<dbReference type="Pfam" id="PF02687">
    <property type="entry name" value="FtsX"/>
    <property type="match status" value="2"/>
</dbReference>
<dbReference type="InterPro" id="IPR050250">
    <property type="entry name" value="Macrolide_Exporter_MacB"/>
</dbReference>
<keyword evidence="2" id="KW-1003">Cell membrane</keyword>
<evidence type="ECO:0000313" key="10">
    <source>
        <dbReference type="Proteomes" id="UP000198571"/>
    </source>
</evidence>
<gene>
    <name evidence="9" type="ORF">SAMN05518684_11452</name>
</gene>
<evidence type="ECO:0000259" key="8">
    <source>
        <dbReference type="Pfam" id="PF02687"/>
    </source>
</evidence>
<keyword evidence="4 7" id="KW-1133">Transmembrane helix</keyword>
<feature type="transmembrane region" description="Helical" evidence="7">
    <location>
        <begin position="327"/>
        <end position="353"/>
    </location>
</feature>
<accession>A0A1H9W482</accession>
<organism evidence="9 10">
    <name type="scientific">Salipaludibacillus aurantiacus</name>
    <dbReference type="NCBI Taxonomy" id="1601833"/>
    <lineage>
        <taxon>Bacteria</taxon>
        <taxon>Bacillati</taxon>
        <taxon>Bacillota</taxon>
        <taxon>Bacilli</taxon>
        <taxon>Bacillales</taxon>
        <taxon>Bacillaceae</taxon>
    </lineage>
</organism>
<keyword evidence="10" id="KW-1185">Reference proteome</keyword>
<dbReference type="STRING" id="1601833.SAMN05518684_11452"/>
<dbReference type="Proteomes" id="UP000198571">
    <property type="component" value="Unassembled WGS sequence"/>
</dbReference>
<evidence type="ECO:0000256" key="7">
    <source>
        <dbReference type="SAM" id="Phobius"/>
    </source>
</evidence>
<evidence type="ECO:0000256" key="4">
    <source>
        <dbReference type="ARBA" id="ARBA00022989"/>
    </source>
</evidence>
<keyword evidence="3 7" id="KW-0812">Transmembrane</keyword>
<dbReference type="GO" id="GO:0022857">
    <property type="term" value="F:transmembrane transporter activity"/>
    <property type="evidence" value="ECO:0007669"/>
    <property type="project" value="TreeGrafter"/>
</dbReference>
<feature type="domain" description="ABC3 transporter permease C-terminal" evidence="8">
    <location>
        <begin position="286"/>
        <end position="402"/>
    </location>
</feature>
<evidence type="ECO:0000256" key="5">
    <source>
        <dbReference type="ARBA" id="ARBA00023136"/>
    </source>
</evidence>
<reference evidence="10" key="1">
    <citation type="submission" date="2016-10" db="EMBL/GenBank/DDBJ databases">
        <authorList>
            <person name="Varghese N."/>
            <person name="Submissions S."/>
        </authorList>
    </citation>
    <scope>NUCLEOTIDE SEQUENCE [LARGE SCALE GENOMIC DNA]</scope>
    <source>
        <strain evidence="10">S9</strain>
    </source>
</reference>
<feature type="transmembrane region" description="Helical" evidence="7">
    <location>
        <begin position="742"/>
        <end position="763"/>
    </location>
</feature>
<comment type="similarity">
    <text evidence="6">Belongs to the ABC-4 integral membrane protein family.</text>
</comment>
<dbReference type="RefSeq" id="WP_093054174.1">
    <property type="nucleotide sequence ID" value="NZ_FOGT01000014.1"/>
</dbReference>
<keyword evidence="5 7" id="KW-0472">Membrane</keyword>
<dbReference type="InterPro" id="IPR003838">
    <property type="entry name" value="ABC3_permease_C"/>
</dbReference>
<evidence type="ECO:0000256" key="3">
    <source>
        <dbReference type="ARBA" id="ARBA00022692"/>
    </source>
</evidence>
<evidence type="ECO:0000256" key="2">
    <source>
        <dbReference type="ARBA" id="ARBA00022475"/>
    </source>
</evidence>
<feature type="transmembrane region" description="Helical" evidence="7">
    <location>
        <begin position="283"/>
        <end position="306"/>
    </location>
</feature>
<name>A0A1H9W482_9BACI</name>
<dbReference type="EMBL" id="FOGT01000014">
    <property type="protein sequence ID" value="SES28561.1"/>
    <property type="molecule type" value="Genomic_DNA"/>
</dbReference>